<sequence>MSQDEPRFPRIIEPGTLSEHLEAPDLLIIDVPASTQSYQDGHVPGAVFLDYRRLLSGQAPVANDVPDEDALSTLFSELGLTPHTHVIVYDDEGGGWAGRLAWTLTLLGHDQWSYLNGGIHAWRADDLPQSQQPHSPTPSRYQARIQHPELMIRREELIERLEDPELAIWDARSLEEYDGLKGNNQRLGHIPGAVNLEWTDTMDKARHLRLRDLSELVTELAALGIDADGDIATHCQSHHRSGLTWMIGYILGYNIRAYPGSWQEWGNRDDTPIET</sequence>
<dbReference type="KEGG" id="kma:B9H00_14135"/>
<dbReference type="Gene3D" id="3.40.250.10">
    <property type="entry name" value="Rhodanese-like domain"/>
    <property type="match status" value="2"/>
</dbReference>
<dbReference type="InterPro" id="IPR001763">
    <property type="entry name" value="Rhodanese-like_dom"/>
</dbReference>
<dbReference type="OrthoDB" id="9781034at2"/>
<keyword evidence="3" id="KW-1185">Reference proteome</keyword>
<dbReference type="PROSITE" id="PS50206">
    <property type="entry name" value="RHODANESE_3"/>
    <property type="match status" value="2"/>
</dbReference>
<evidence type="ECO:0000313" key="3">
    <source>
        <dbReference type="Proteomes" id="UP000194457"/>
    </source>
</evidence>
<evidence type="ECO:0000256" key="1">
    <source>
        <dbReference type="ARBA" id="ARBA00022737"/>
    </source>
</evidence>
<dbReference type="InterPro" id="IPR001307">
    <property type="entry name" value="Thiosulphate_STrfase_CS"/>
</dbReference>
<dbReference type="CDD" id="cd01449">
    <property type="entry name" value="TST_Repeat_2"/>
    <property type="match status" value="1"/>
</dbReference>
<dbReference type="InterPro" id="IPR051126">
    <property type="entry name" value="Thiosulfate_sulfurtransferase"/>
</dbReference>
<dbReference type="GO" id="GO:0004792">
    <property type="term" value="F:thiosulfate-cyanide sulfurtransferase activity"/>
    <property type="evidence" value="ECO:0007669"/>
    <property type="project" value="InterPro"/>
</dbReference>
<dbReference type="RefSeq" id="WP_086901197.1">
    <property type="nucleotide sequence ID" value="NZ_CP021358.1"/>
</dbReference>
<keyword evidence="2" id="KW-0808">Transferase</keyword>
<gene>
    <name evidence="2" type="ORF">B9H00_14135</name>
</gene>
<dbReference type="PANTHER" id="PTHR43855:SF1">
    <property type="entry name" value="THIOSULFATE SULFURTRANSFERASE"/>
    <property type="match status" value="1"/>
</dbReference>
<dbReference type="EMBL" id="CP021358">
    <property type="protein sequence ID" value="ART64057.1"/>
    <property type="molecule type" value="Genomic_DNA"/>
</dbReference>
<dbReference type="SUPFAM" id="SSF52821">
    <property type="entry name" value="Rhodanese/Cell cycle control phosphatase"/>
    <property type="match status" value="2"/>
</dbReference>
<dbReference type="Proteomes" id="UP000194457">
    <property type="component" value="Chromosome"/>
</dbReference>
<protein>
    <submittedName>
        <fullName evidence="2">Thiosulfate sulfurtransferase</fullName>
    </submittedName>
</protein>
<accession>A0A240URC3</accession>
<proteinExistence type="predicted"/>
<evidence type="ECO:0000313" key="2">
    <source>
        <dbReference type="EMBL" id="ART64057.1"/>
    </source>
</evidence>
<dbReference type="InterPro" id="IPR036873">
    <property type="entry name" value="Rhodanese-like_dom_sf"/>
</dbReference>
<keyword evidence="1" id="KW-0677">Repeat</keyword>
<reference evidence="2 3" key="1">
    <citation type="submission" date="2017-05" db="EMBL/GenBank/DDBJ databases">
        <authorList>
            <person name="Song R."/>
            <person name="Chenine A.L."/>
            <person name="Ruprecht R.M."/>
        </authorList>
    </citation>
    <scope>NUCLEOTIDE SEQUENCE [LARGE SCALE GENOMIC DNA]</scope>
    <source>
        <strain evidence="2">SW32</strain>
    </source>
</reference>
<dbReference type="Pfam" id="PF00581">
    <property type="entry name" value="Rhodanese"/>
    <property type="match status" value="2"/>
</dbReference>
<dbReference type="AlphaFoldDB" id="A0A240URC3"/>
<dbReference type="PROSITE" id="PS00380">
    <property type="entry name" value="RHODANESE_1"/>
    <property type="match status" value="1"/>
</dbReference>
<organism evidence="2 3">
    <name type="scientific">Kushneria marisflavi</name>
    <dbReference type="NCBI Taxonomy" id="157779"/>
    <lineage>
        <taxon>Bacteria</taxon>
        <taxon>Pseudomonadati</taxon>
        <taxon>Pseudomonadota</taxon>
        <taxon>Gammaproteobacteria</taxon>
        <taxon>Oceanospirillales</taxon>
        <taxon>Halomonadaceae</taxon>
        <taxon>Kushneria</taxon>
    </lineage>
</organism>
<dbReference type="CDD" id="cd01448">
    <property type="entry name" value="TST_Repeat_1"/>
    <property type="match status" value="1"/>
</dbReference>
<dbReference type="SMART" id="SM00450">
    <property type="entry name" value="RHOD"/>
    <property type="match status" value="2"/>
</dbReference>
<name>A0A240URC3_9GAMM</name>
<dbReference type="PANTHER" id="PTHR43855">
    <property type="entry name" value="THIOSULFATE SULFURTRANSFERASE"/>
    <property type="match status" value="1"/>
</dbReference>